<organism evidence="3">
    <name type="scientific">O'Leary virus</name>
    <dbReference type="NCBI Taxonomy" id="2707246"/>
    <lineage>
        <taxon>Viruses</taxon>
        <taxon>Riboviria</taxon>
    </lineage>
</organism>
<sequence>MSEDGEHVMRKNGYFAYSPDGHESVYQRYTVPHGQHFVTPQSTRFKDHQPSKLKTWLDHKGKTVYLTHTTSEKIDWRQEGMQRFVIKQYRTTEKDGTHLIGVNQNDLDRGADLKRVMSEALSLANKEPDFAYNQNELLTLAIAEANEATFDLGTFIGEMPETLQFLGAIVLKLLAIFKSIKSGKFGKEMEQYFRKGFSKRLIDDATDGWLAYRYAVMPLVYSLQDGLKALEPVKATFLRTRKRDSFTDEDTIIGSPYGSHQLSPCTASFSRETVARAQVYTILTAEQAKMRRYLLGPVTTAWELVPLSFVVDWVVQVGDFIASFRMLPKESQGITFSVKDKVEILAVASADSKLIIRSDGYIVSRIDGRQSLSYSKQRYTRGVIPNDFKHEIPVGVQMNLCRTIDAFSLAYKIGLSQLKRRH</sequence>
<accession>A0A6H0DIS8</accession>
<name>A0A6H0DIS8_9VIRU</name>
<keyword evidence="1" id="KW-0946">Virion</keyword>
<proteinExistence type="inferred from homology"/>
<evidence type="ECO:0000256" key="1">
    <source>
        <dbReference type="ARBA" id="ARBA00023104"/>
    </source>
</evidence>
<comment type="similarity">
    <text evidence="2">Belongs to the Leviviricetes maturation protein family.</text>
</comment>
<keyword evidence="1" id="KW-1161">Viral attachment to host cell</keyword>
<dbReference type="EMBL" id="MT025128">
    <property type="protein sequence ID" value="QIS88008.1"/>
    <property type="molecule type" value="Genomic_RNA"/>
</dbReference>
<reference evidence="3" key="1">
    <citation type="submission" date="2020-01" db="EMBL/GenBank/DDBJ databases">
        <title>Sustained virome diversity in Antarctic penguins and their ticks: geographical connectedness and no evidence for low pathogen pressure.</title>
        <authorList>
            <person name="Wille M."/>
            <person name="Harvey E."/>
            <person name="Shi M."/>
            <person name="Gonzalez-Acuna D."/>
            <person name="Holmes E.C."/>
            <person name="Hurt A.C."/>
        </authorList>
    </citation>
    <scope>NUCLEOTIDE SEQUENCE</scope>
    <source>
        <strain evidence="3">Antarctic63</strain>
    </source>
</reference>
<dbReference type="Pfam" id="PF03863">
    <property type="entry name" value="Phage_mat-A"/>
    <property type="match status" value="1"/>
</dbReference>
<evidence type="ECO:0000313" key="3">
    <source>
        <dbReference type="EMBL" id="QIS88008.1"/>
    </source>
</evidence>
<keyword evidence="1" id="KW-0945">Host-virus interaction</keyword>
<keyword evidence="1" id="KW-1160">Virus entry into host cell</keyword>
<evidence type="ECO:0000256" key="2">
    <source>
        <dbReference type="ARBA" id="ARBA00035110"/>
    </source>
</evidence>
<protein>
    <submittedName>
        <fullName evidence="3">Maturation protein</fullName>
    </submittedName>
</protein>
<keyword evidence="1" id="KW-1175">Viral attachment to host cell pilus</keyword>
<dbReference type="GO" id="GO:0039666">
    <property type="term" value="P:virion attachment to host cell pilus"/>
    <property type="evidence" value="ECO:0007669"/>
    <property type="project" value="UniProtKB-KW"/>
</dbReference>
<dbReference type="InterPro" id="IPR005563">
    <property type="entry name" value="A_protein"/>
</dbReference>